<dbReference type="GO" id="GO:0046872">
    <property type="term" value="F:metal ion binding"/>
    <property type="evidence" value="ECO:0007669"/>
    <property type="project" value="UniProtKB-KW"/>
</dbReference>
<keyword evidence="4" id="KW-0067">ATP-binding</keyword>
<dbReference type="Gene3D" id="3.30.1490.330">
    <property type="match status" value="1"/>
</dbReference>
<evidence type="ECO:0000313" key="8">
    <source>
        <dbReference type="Proteomes" id="UP000250443"/>
    </source>
</evidence>
<reference evidence="7 8" key="1">
    <citation type="submission" date="2018-06" db="EMBL/GenBank/DDBJ databases">
        <authorList>
            <consortium name="Pathogen Informatics"/>
            <person name="Doyle S."/>
        </authorList>
    </citation>
    <scope>NUCLEOTIDE SEQUENCE [LARGE SCALE GENOMIC DNA]</scope>
    <source>
        <strain evidence="7 8">NCTC11842</strain>
    </source>
</reference>
<dbReference type="Pfam" id="PF03738">
    <property type="entry name" value="GSP_synth"/>
    <property type="match status" value="1"/>
</dbReference>
<dbReference type="SUPFAM" id="SSF56059">
    <property type="entry name" value="Glutathione synthetase ATP-binding domain-like"/>
    <property type="match status" value="1"/>
</dbReference>
<dbReference type="InterPro" id="IPR016185">
    <property type="entry name" value="PreATP-grasp_dom_sf"/>
</dbReference>
<proteinExistence type="predicted"/>
<evidence type="ECO:0000256" key="2">
    <source>
        <dbReference type="ARBA" id="ARBA00022723"/>
    </source>
</evidence>
<organism evidence="7 8">
    <name type="scientific">Pseudomonas luteola</name>
    <dbReference type="NCBI Taxonomy" id="47886"/>
    <lineage>
        <taxon>Bacteria</taxon>
        <taxon>Pseudomonadati</taxon>
        <taxon>Pseudomonadota</taxon>
        <taxon>Gammaproteobacteria</taxon>
        <taxon>Pseudomonadales</taxon>
        <taxon>Pseudomonadaceae</taxon>
        <taxon>Pseudomonas</taxon>
    </lineage>
</organism>
<sequence>MKRIDMTERPDWREQAEQLGFLFHTFDGEPYWDERAAYQFSLKQIENDLEAPTAELHQMCMALVDEIVGSEALLSRLAVPEYFWACAAASWRRRDRHLYGRMDLVYSGQGPAKLFELNYDTPTSLYEAAFFQWLWLEQMQQAGRLPAGADQYNSIQEQLIQTIRALRPHQPLYLASVRESQEDRGTVEYLRDCATQAGIQTRYIAVEDIGLDRSQGFVDLNDEFIPSLFKLYPWEFMLDEAFGHSIPSSFTQFYEPPWKALLSNKGILALLWERHEGHPNLLPAFFDKEAGSPVAPGWVRKPLFSREGANIELHSLDGTRLDVPGPYAGPSIVQQCHPLPCFSGNYPVIGSWVVGDTACGVGIREDATLITQDSSRFLPPLHPRLNLYRIHCTVMDSIRTLTMPYLF</sequence>
<dbReference type="SUPFAM" id="SSF52440">
    <property type="entry name" value="PreATP-grasp domain"/>
    <property type="match status" value="1"/>
</dbReference>
<dbReference type="Proteomes" id="UP000250443">
    <property type="component" value="Unassembled WGS sequence"/>
</dbReference>
<evidence type="ECO:0000259" key="6">
    <source>
        <dbReference type="Pfam" id="PF03738"/>
    </source>
</evidence>
<keyword evidence="5" id="KW-0460">Magnesium</keyword>
<dbReference type="GO" id="GO:0016874">
    <property type="term" value="F:ligase activity"/>
    <property type="evidence" value="ECO:0007669"/>
    <property type="project" value="UniProtKB-KW"/>
</dbReference>
<feature type="domain" description="Glutathionylspermidine synthase pre-ATP-grasp-like" evidence="6">
    <location>
        <begin position="12"/>
        <end position="379"/>
    </location>
</feature>
<name>A0A2X2EXV3_PSELU</name>
<evidence type="ECO:0000256" key="3">
    <source>
        <dbReference type="ARBA" id="ARBA00022741"/>
    </source>
</evidence>
<keyword evidence="1" id="KW-0436">Ligase</keyword>
<keyword evidence="3" id="KW-0547">Nucleotide-binding</keyword>
<protein>
    <submittedName>
        <fullName evidence="7">Glutathionylspermidine synthase</fullName>
    </submittedName>
</protein>
<evidence type="ECO:0000256" key="4">
    <source>
        <dbReference type="ARBA" id="ARBA00022840"/>
    </source>
</evidence>
<keyword evidence="2" id="KW-0479">Metal-binding</keyword>
<dbReference type="AlphaFoldDB" id="A0A2X2EXV3"/>
<dbReference type="EMBL" id="UAUF01000014">
    <property type="protein sequence ID" value="SPZ13219.1"/>
    <property type="molecule type" value="Genomic_DNA"/>
</dbReference>
<dbReference type="GO" id="GO:0005524">
    <property type="term" value="F:ATP binding"/>
    <property type="evidence" value="ECO:0007669"/>
    <property type="project" value="UniProtKB-KW"/>
</dbReference>
<gene>
    <name evidence="7" type="primary">gsp_1</name>
    <name evidence="7" type="ORF">NCTC11842_04940</name>
</gene>
<evidence type="ECO:0000256" key="1">
    <source>
        <dbReference type="ARBA" id="ARBA00022598"/>
    </source>
</evidence>
<evidence type="ECO:0000256" key="5">
    <source>
        <dbReference type="ARBA" id="ARBA00022842"/>
    </source>
</evidence>
<accession>A0A2X2EXV3</accession>
<evidence type="ECO:0000313" key="7">
    <source>
        <dbReference type="EMBL" id="SPZ13219.1"/>
    </source>
</evidence>
<dbReference type="RefSeq" id="WP_010796675.1">
    <property type="nucleotide sequence ID" value="NZ_UAUF01000014.1"/>
</dbReference>
<dbReference type="InterPro" id="IPR005494">
    <property type="entry name" value="GSPS_pre-ATP-grasp-like_dom"/>
</dbReference>